<gene>
    <name evidence="1" type="ORF">GCM10025865_15520</name>
</gene>
<sequence>MSRQKSPVRLADEKYVALTTFKRSGDAVTTPVWVAPLPQDRGARWGRSMPTTDACT</sequence>
<evidence type="ECO:0000313" key="1">
    <source>
        <dbReference type="EMBL" id="BDZ42253.1"/>
    </source>
</evidence>
<proteinExistence type="predicted"/>
<protein>
    <recommendedName>
        <fullName evidence="3">PPOX class F420-dependent oxidoreductase</fullName>
    </recommendedName>
</protein>
<accession>A0ABM8G2K5</accession>
<evidence type="ECO:0008006" key="3">
    <source>
        <dbReference type="Google" id="ProtNLM"/>
    </source>
</evidence>
<dbReference type="RefSeq" id="WP_286219247.1">
    <property type="nucleotide sequence ID" value="NZ_AP027729.1"/>
</dbReference>
<dbReference type="EMBL" id="AP027729">
    <property type="protein sequence ID" value="BDZ42253.1"/>
    <property type="molecule type" value="Genomic_DNA"/>
</dbReference>
<keyword evidence="2" id="KW-1185">Reference proteome</keyword>
<name>A0ABM8G2K5_9CELL</name>
<reference evidence="2" key="1">
    <citation type="journal article" date="2019" name="Int. J. Syst. Evol. Microbiol.">
        <title>The Global Catalogue of Microorganisms (GCM) 10K type strain sequencing project: providing services to taxonomists for standard genome sequencing and annotation.</title>
        <authorList>
            <consortium name="The Broad Institute Genomics Platform"/>
            <consortium name="The Broad Institute Genome Sequencing Center for Infectious Disease"/>
            <person name="Wu L."/>
            <person name="Ma J."/>
        </authorList>
    </citation>
    <scope>NUCLEOTIDE SEQUENCE [LARGE SCALE GENOMIC DNA]</scope>
    <source>
        <strain evidence="2">NBRC 108565</strain>
    </source>
</reference>
<evidence type="ECO:0000313" key="2">
    <source>
        <dbReference type="Proteomes" id="UP001321475"/>
    </source>
</evidence>
<organism evidence="1 2">
    <name type="scientific">Paraoerskovia sediminicola</name>
    <dbReference type="NCBI Taxonomy" id="1138587"/>
    <lineage>
        <taxon>Bacteria</taxon>
        <taxon>Bacillati</taxon>
        <taxon>Actinomycetota</taxon>
        <taxon>Actinomycetes</taxon>
        <taxon>Micrococcales</taxon>
        <taxon>Cellulomonadaceae</taxon>
        <taxon>Paraoerskovia</taxon>
    </lineage>
</organism>
<dbReference type="Proteomes" id="UP001321475">
    <property type="component" value="Chromosome"/>
</dbReference>